<keyword evidence="3" id="KW-1185">Reference proteome</keyword>
<dbReference type="KEGG" id="bmei:Spa11_27970"/>
<evidence type="ECO:0000313" key="2">
    <source>
        <dbReference type="EMBL" id="QDV74591.1"/>
    </source>
</evidence>
<protein>
    <submittedName>
        <fullName evidence="2">Uncharacterized protein</fullName>
    </submittedName>
</protein>
<evidence type="ECO:0000256" key="1">
    <source>
        <dbReference type="SAM" id="MobiDB-lite"/>
    </source>
</evidence>
<dbReference type="EMBL" id="CP036349">
    <property type="protein sequence ID" value="QDV74591.1"/>
    <property type="molecule type" value="Genomic_DNA"/>
</dbReference>
<name>A0A518K9X9_9BACT</name>
<dbReference type="AlphaFoldDB" id="A0A518K9X9"/>
<proteinExistence type="predicted"/>
<reference evidence="2 3" key="1">
    <citation type="submission" date="2019-02" db="EMBL/GenBank/DDBJ databases">
        <title>Deep-cultivation of Planctomycetes and their phenomic and genomic characterization uncovers novel biology.</title>
        <authorList>
            <person name="Wiegand S."/>
            <person name="Jogler M."/>
            <person name="Boedeker C."/>
            <person name="Pinto D."/>
            <person name="Vollmers J."/>
            <person name="Rivas-Marin E."/>
            <person name="Kohn T."/>
            <person name="Peeters S.H."/>
            <person name="Heuer A."/>
            <person name="Rast P."/>
            <person name="Oberbeckmann S."/>
            <person name="Bunk B."/>
            <person name="Jeske O."/>
            <person name="Meyerdierks A."/>
            <person name="Storesund J.E."/>
            <person name="Kallscheuer N."/>
            <person name="Luecker S."/>
            <person name="Lage O.M."/>
            <person name="Pohl T."/>
            <person name="Merkel B.J."/>
            <person name="Hornburger P."/>
            <person name="Mueller R.-W."/>
            <person name="Bruemmer F."/>
            <person name="Labrenz M."/>
            <person name="Spormann A.M."/>
            <person name="Op den Camp H."/>
            <person name="Overmann J."/>
            <person name="Amann R."/>
            <person name="Jetten M.S.M."/>
            <person name="Mascher T."/>
            <person name="Medema M.H."/>
            <person name="Devos D.P."/>
            <person name="Kaster A.-K."/>
            <person name="Ovreas L."/>
            <person name="Rohde M."/>
            <person name="Galperin M.Y."/>
            <person name="Jogler C."/>
        </authorList>
    </citation>
    <scope>NUCLEOTIDE SEQUENCE [LARGE SCALE GENOMIC DNA]</scope>
    <source>
        <strain evidence="2 3">Spa11</strain>
    </source>
</reference>
<feature type="region of interest" description="Disordered" evidence="1">
    <location>
        <begin position="36"/>
        <end position="56"/>
    </location>
</feature>
<accession>A0A518K9X9</accession>
<evidence type="ECO:0000313" key="3">
    <source>
        <dbReference type="Proteomes" id="UP000316426"/>
    </source>
</evidence>
<organism evidence="2 3">
    <name type="scientific">Botrimarina mediterranea</name>
    <dbReference type="NCBI Taxonomy" id="2528022"/>
    <lineage>
        <taxon>Bacteria</taxon>
        <taxon>Pseudomonadati</taxon>
        <taxon>Planctomycetota</taxon>
        <taxon>Planctomycetia</taxon>
        <taxon>Pirellulales</taxon>
        <taxon>Lacipirellulaceae</taxon>
        <taxon>Botrimarina</taxon>
    </lineage>
</organism>
<gene>
    <name evidence="2" type="ORF">Spa11_27970</name>
</gene>
<sequence length="56" mass="5983">MMGVWGDNGDGRLAGRPDAVWSLFIGGVSDADYAHHAEMAKRPQSASETPPTELLI</sequence>
<dbReference type="Proteomes" id="UP000316426">
    <property type="component" value="Chromosome"/>
</dbReference>